<sequence>MTVEKPSHTFFEALATFRTVKTLALRFDDGSGHGFYFINSHAFASIANLSNLRNLRLKTSAASSAVGSSVPTKDWLQLFKGLPKLGNLIVDFTPAIDITTLKNLGSSCQELWHLSIADTLDFTLVQDEKKCLFPSLRILQLHEILLIDLEEKDMPKWIVQILDTIAPKLESFVSQGGDPVDILTNEAFLEWRDSMSSLALDLY</sequence>
<gene>
    <name evidence="1" type="ORF">K470DRAFT_287196</name>
</gene>
<accession>A0A6A7C986</accession>
<evidence type="ECO:0008006" key="3">
    <source>
        <dbReference type="Google" id="ProtNLM"/>
    </source>
</evidence>
<dbReference type="EMBL" id="MU005959">
    <property type="protein sequence ID" value="KAF2863807.1"/>
    <property type="molecule type" value="Genomic_DNA"/>
</dbReference>
<dbReference type="AlphaFoldDB" id="A0A6A7C986"/>
<protein>
    <recommendedName>
        <fullName evidence="3">F-box domain-containing protein</fullName>
    </recommendedName>
</protein>
<name>A0A6A7C986_9PEZI</name>
<proteinExistence type="predicted"/>
<reference evidence="1" key="1">
    <citation type="journal article" date="2020" name="Stud. Mycol.">
        <title>101 Dothideomycetes genomes: a test case for predicting lifestyles and emergence of pathogens.</title>
        <authorList>
            <person name="Haridas S."/>
            <person name="Albert R."/>
            <person name="Binder M."/>
            <person name="Bloem J."/>
            <person name="Labutti K."/>
            <person name="Salamov A."/>
            <person name="Andreopoulos B."/>
            <person name="Baker S."/>
            <person name="Barry K."/>
            <person name="Bills G."/>
            <person name="Bluhm B."/>
            <person name="Cannon C."/>
            <person name="Castanera R."/>
            <person name="Culley D."/>
            <person name="Daum C."/>
            <person name="Ezra D."/>
            <person name="Gonzalez J."/>
            <person name="Henrissat B."/>
            <person name="Kuo A."/>
            <person name="Liang C."/>
            <person name="Lipzen A."/>
            <person name="Lutzoni F."/>
            <person name="Magnuson J."/>
            <person name="Mondo S."/>
            <person name="Nolan M."/>
            <person name="Ohm R."/>
            <person name="Pangilinan J."/>
            <person name="Park H.-J."/>
            <person name="Ramirez L."/>
            <person name="Alfaro M."/>
            <person name="Sun H."/>
            <person name="Tritt A."/>
            <person name="Yoshinaga Y."/>
            <person name="Zwiers L.-H."/>
            <person name="Turgeon B."/>
            <person name="Goodwin S."/>
            <person name="Spatafora J."/>
            <person name="Crous P."/>
            <person name="Grigoriev I."/>
        </authorList>
    </citation>
    <scope>NUCLEOTIDE SEQUENCE</scope>
    <source>
        <strain evidence="1">CBS 480.64</strain>
    </source>
</reference>
<dbReference type="Gene3D" id="3.80.10.10">
    <property type="entry name" value="Ribonuclease Inhibitor"/>
    <property type="match status" value="1"/>
</dbReference>
<dbReference type="SUPFAM" id="SSF52047">
    <property type="entry name" value="RNI-like"/>
    <property type="match status" value="1"/>
</dbReference>
<evidence type="ECO:0000313" key="1">
    <source>
        <dbReference type="EMBL" id="KAF2863807.1"/>
    </source>
</evidence>
<evidence type="ECO:0000313" key="2">
    <source>
        <dbReference type="Proteomes" id="UP000799421"/>
    </source>
</evidence>
<dbReference type="InterPro" id="IPR032675">
    <property type="entry name" value="LRR_dom_sf"/>
</dbReference>
<organism evidence="1 2">
    <name type="scientific">Piedraia hortae CBS 480.64</name>
    <dbReference type="NCBI Taxonomy" id="1314780"/>
    <lineage>
        <taxon>Eukaryota</taxon>
        <taxon>Fungi</taxon>
        <taxon>Dikarya</taxon>
        <taxon>Ascomycota</taxon>
        <taxon>Pezizomycotina</taxon>
        <taxon>Dothideomycetes</taxon>
        <taxon>Dothideomycetidae</taxon>
        <taxon>Capnodiales</taxon>
        <taxon>Piedraiaceae</taxon>
        <taxon>Piedraia</taxon>
    </lineage>
</organism>
<dbReference type="Proteomes" id="UP000799421">
    <property type="component" value="Unassembled WGS sequence"/>
</dbReference>
<keyword evidence="2" id="KW-1185">Reference proteome</keyword>